<dbReference type="Gene3D" id="1.25.40.120">
    <property type="entry name" value="Protein prenylyltransferase"/>
    <property type="match status" value="1"/>
</dbReference>
<accession>A0A0M3IV50</accession>
<dbReference type="InterPro" id="IPR001611">
    <property type="entry name" value="Leu-rich_rpt"/>
</dbReference>
<sequence length="322" mass="36343">MFITSYIIARSDSERSKTTTVTSLIFDESHRSAVLVLSDPVGVEEVKNIVSFPSDIQQTIRWTPISIYKKATYARVFCVNSSTTLGTAMLKSPAGLVLGEVEPEEGFMDVKAIYAAYDIDRRQPSKARSEALSTVIENCNALIEEISKEKTDRLNKWPLFTLTRCLMELDSIQYHDQILANLKRLADELDPQRREMYRDMMAQQRLKAHLRSVDENGERLVDKIIYSGNRGAQLRLKNLGLRSLKRLEPLAAFITIFDASGNAFTSLCEFSIFPRLTYLTVDSNPIQSIADLCRLPKLEYLSMASTALCKVEDVLPVLETPS</sequence>
<proteinExistence type="predicted"/>
<dbReference type="AlphaFoldDB" id="A0A0M3IV50"/>
<dbReference type="Gene3D" id="3.80.10.10">
    <property type="entry name" value="Ribonuclease Inhibitor"/>
    <property type="match status" value="1"/>
</dbReference>
<dbReference type="PROSITE" id="PS51450">
    <property type="entry name" value="LRR"/>
    <property type="match status" value="1"/>
</dbReference>
<evidence type="ECO:0000313" key="2">
    <source>
        <dbReference type="WBParaSite" id="ALUE_0002262801-mRNA-1"/>
    </source>
</evidence>
<reference evidence="2" key="1">
    <citation type="submission" date="2017-02" db="UniProtKB">
        <authorList>
            <consortium name="WormBaseParasite"/>
        </authorList>
    </citation>
    <scope>IDENTIFICATION</scope>
</reference>
<organism evidence="1 2">
    <name type="scientific">Ascaris lumbricoides</name>
    <name type="common">Giant roundworm</name>
    <dbReference type="NCBI Taxonomy" id="6252"/>
    <lineage>
        <taxon>Eukaryota</taxon>
        <taxon>Metazoa</taxon>
        <taxon>Ecdysozoa</taxon>
        <taxon>Nematoda</taxon>
        <taxon>Chromadorea</taxon>
        <taxon>Rhabditida</taxon>
        <taxon>Spirurina</taxon>
        <taxon>Ascaridomorpha</taxon>
        <taxon>Ascaridoidea</taxon>
        <taxon>Ascarididae</taxon>
        <taxon>Ascaris</taxon>
    </lineage>
</organism>
<name>A0A0M3IV50_ASCLU</name>
<dbReference type="InterPro" id="IPR032675">
    <property type="entry name" value="LRR_dom_sf"/>
</dbReference>
<dbReference type="Proteomes" id="UP000036681">
    <property type="component" value="Unplaced"/>
</dbReference>
<dbReference type="SUPFAM" id="SSF52058">
    <property type="entry name" value="L domain-like"/>
    <property type="match status" value="1"/>
</dbReference>
<keyword evidence="1" id="KW-1185">Reference proteome</keyword>
<dbReference type="WBParaSite" id="ALUE_0002262801-mRNA-1">
    <property type="protein sequence ID" value="ALUE_0002262801-mRNA-1"/>
    <property type="gene ID" value="ALUE_0002262801"/>
</dbReference>
<protein>
    <submittedName>
        <fullName evidence="2">Leucine-rich repeat domain, L domain-like</fullName>
    </submittedName>
</protein>
<evidence type="ECO:0000313" key="1">
    <source>
        <dbReference type="Proteomes" id="UP000036681"/>
    </source>
</evidence>